<keyword evidence="6" id="KW-1185">Reference proteome</keyword>
<dbReference type="Proteomes" id="UP000018001">
    <property type="component" value="Unassembled WGS sequence"/>
</dbReference>
<evidence type="ECO:0000313" key="5">
    <source>
        <dbReference type="EMBL" id="GAD96566.1"/>
    </source>
</evidence>
<feature type="coiled-coil region" evidence="2">
    <location>
        <begin position="417"/>
        <end position="451"/>
    </location>
</feature>
<dbReference type="InterPro" id="IPR051061">
    <property type="entry name" value="Zinc_finger_trans_reg"/>
</dbReference>
<evidence type="ECO:0000313" key="6">
    <source>
        <dbReference type="Proteomes" id="UP000018001"/>
    </source>
</evidence>
<dbReference type="PROSITE" id="PS50157">
    <property type="entry name" value="ZINC_FINGER_C2H2_2"/>
    <property type="match status" value="1"/>
</dbReference>
<keyword evidence="1" id="KW-0479">Metal-binding</keyword>
<evidence type="ECO:0000256" key="1">
    <source>
        <dbReference type="PROSITE-ProRule" id="PRU00042"/>
    </source>
</evidence>
<dbReference type="Pfam" id="PF26177">
    <property type="entry name" value="zf_C2H2_17_1st"/>
    <property type="match status" value="1"/>
</dbReference>
<dbReference type="InterPro" id="IPR059095">
    <property type="entry name" value="Znf_C2H2_17_2nd"/>
</dbReference>
<reference evidence="6" key="1">
    <citation type="journal article" date="2014" name="Genome Announc.">
        <title>Draft genome sequence of the formaldehyde-resistant fungus Byssochlamys spectabilis No. 5 (anamorph Paecilomyces variotii No. 5) (NBRC109023).</title>
        <authorList>
            <person name="Oka T."/>
            <person name="Ekino K."/>
            <person name="Fukuda K."/>
            <person name="Nomura Y."/>
        </authorList>
    </citation>
    <scope>NUCLEOTIDE SEQUENCE [LARGE SCALE GENOMIC DNA]</scope>
    <source>
        <strain evidence="6">No. 5 / NBRC 109023</strain>
    </source>
</reference>
<dbReference type="InParanoid" id="V5G3I6"/>
<dbReference type="eggNOG" id="ENOG502SNWP">
    <property type="taxonomic scope" value="Eukaryota"/>
</dbReference>
<dbReference type="HOGENOM" id="CLU_594456_0_0_1"/>
<evidence type="ECO:0000256" key="3">
    <source>
        <dbReference type="SAM" id="MobiDB-lite"/>
    </source>
</evidence>
<dbReference type="GO" id="GO:0006357">
    <property type="term" value="P:regulation of transcription by RNA polymerase II"/>
    <property type="evidence" value="ECO:0007669"/>
    <property type="project" value="TreeGrafter"/>
</dbReference>
<organism evidence="5 6">
    <name type="scientific">Byssochlamys spectabilis (strain No. 5 / NBRC 109023)</name>
    <name type="common">Paecilomyces variotii</name>
    <dbReference type="NCBI Taxonomy" id="1356009"/>
    <lineage>
        <taxon>Eukaryota</taxon>
        <taxon>Fungi</taxon>
        <taxon>Dikarya</taxon>
        <taxon>Ascomycota</taxon>
        <taxon>Pezizomycotina</taxon>
        <taxon>Eurotiomycetes</taxon>
        <taxon>Eurotiomycetidae</taxon>
        <taxon>Eurotiales</taxon>
        <taxon>Thermoascaceae</taxon>
        <taxon>Paecilomyces</taxon>
    </lineage>
</organism>
<dbReference type="PANTHER" id="PTHR46179">
    <property type="entry name" value="ZINC FINGER PROTEIN"/>
    <property type="match status" value="1"/>
</dbReference>
<dbReference type="InterPro" id="IPR013087">
    <property type="entry name" value="Znf_C2H2_type"/>
</dbReference>
<name>V5G3I6_BYSSN</name>
<dbReference type="EMBL" id="BAUL01000168">
    <property type="protein sequence ID" value="GAD96566.1"/>
    <property type="molecule type" value="Genomic_DNA"/>
</dbReference>
<protein>
    <submittedName>
        <fullName evidence="5">C2H2 transcription factor</fullName>
    </submittedName>
</protein>
<dbReference type="SMART" id="SM00355">
    <property type="entry name" value="ZnF_C2H2"/>
    <property type="match status" value="3"/>
</dbReference>
<dbReference type="Pfam" id="PF26176">
    <property type="entry name" value="zf_C2H2_17_2"/>
    <property type="match status" value="1"/>
</dbReference>
<feature type="region of interest" description="Disordered" evidence="3">
    <location>
        <begin position="192"/>
        <end position="248"/>
    </location>
</feature>
<dbReference type="PANTHER" id="PTHR46179:SF24">
    <property type="entry name" value="C2H2-TYPE DOMAIN-CONTAINING PROTEIN"/>
    <property type="match status" value="1"/>
</dbReference>
<dbReference type="GO" id="GO:0008270">
    <property type="term" value="F:zinc ion binding"/>
    <property type="evidence" value="ECO:0007669"/>
    <property type="project" value="UniProtKB-KW"/>
</dbReference>
<dbReference type="SUPFAM" id="SSF57667">
    <property type="entry name" value="beta-beta-alpha zinc fingers"/>
    <property type="match status" value="1"/>
</dbReference>
<dbReference type="InterPro" id="IPR059009">
    <property type="entry name" value="Znf_C2H2_17_1st"/>
</dbReference>
<keyword evidence="1" id="KW-0863">Zinc-finger</keyword>
<dbReference type="GO" id="GO:0005634">
    <property type="term" value="C:nucleus"/>
    <property type="evidence" value="ECO:0007669"/>
    <property type="project" value="TreeGrafter"/>
</dbReference>
<keyword evidence="2" id="KW-0175">Coiled coil</keyword>
<dbReference type="InterPro" id="IPR036236">
    <property type="entry name" value="Znf_C2H2_sf"/>
</dbReference>
<dbReference type="Gene3D" id="3.30.160.60">
    <property type="entry name" value="Classic Zinc Finger"/>
    <property type="match status" value="2"/>
</dbReference>
<evidence type="ECO:0000259" key="4">
    <source>
        <dbReference type="PROSITE" id="PS50157"/>
    </source>
</evidence>
<proteinExistence type="predicted"/>
<feature type="region of interest" description="Disordered" evidence="3">
    <location>
        <begin position="1"/>
        <end position="31"/>
    </location>
</feature>
<gene>
    <name evidence="5" type="ORF">PVAR5_5224</name>
</gene>
<keyword evidence="1" id="KW-0862">Zinc</keyword>
<dbReference type="OrthoDB" id="5305647at2759"/>
<comment type="caution">
    <text evidence="5">The sequence shown here is derived from an EMBL/GenBank/DDBJ whole genome shotgun (WGS) entry which is preliminary data.</text>
</comment>
<accession>V5G3I6</accession>
<dbReference type="AlphaFoldDB" id="V5G3I6"/>
<feature type="domain" description="C2H2-type" evidence="4">
    <location>
        <begin position="340"/>
        <end position="371"/>
    </location>
</feature>
<sequence>MLRPTKLQRLQNTPNPRSPKEAQQPGPVTAPSNLVFMPGKFQAARHATEQFRTSTASAKQPLAASPTASPALADLELNCDAISWFMTHLLDTFQSATSTVQAPIPLVRVAPLYLIPVTRLHSNYNTAGLIYATPLCCCGLSGDPSGDLAYNSSVPVDGCLATSIYLQLPSDMVPHSSIINFDLFDFGPRSPSRLRGSDRDMGDGSDYPSPRSEGPGGVASILVSAQDTISPPPKMTEQPSPGLIDGTRPRLSVRRARDPPKNTAGQIYCDHPDCQHSPPTFRRPCEWNKHMDKHDRPYKCMEPGCDKIQGFTYSGGLLRHQREVHKKNANAKKPLMCPYADCNRSTGNGFTRQENLKEHLRRRHMHTDTGPAAELPAQTPDVDSMRASALPIAPVLKRRRDSLEDAAVLFQEEDGNGIDLRNELKRLRQEVQEKDRRLEELERIVAGLQQAMPPSATTQG</sequence>
<evidence type="ECO:0000256" key="2">
    <source>
        <dbReference type="SAM" id="Coils"/>
    </source>
</evidence>